<dbReference type="Gene3D" id="3.30.360.10">
    <property type="entry name" value="Dihydrodipicolinate Reductase, domain 2"/>
    <property type="match status" value="1"/>
</dbReference>
<dbReference type="Proteomes" id="UP000266915">
    <property type="component" value="Unassembled WGS sequence"/>
</dbReference>
<dbReference type="AlphaFoldDB" id="A0A3N2BXW2"/>
<dbReference type="Pfam" id="PF01408">
    <property type="entry name" value="GFO_IDH_MocA"/>
    <property type="match status" value="1"/>
</dbReference>
<comment type="caution">
    <text evidence="5">The sequence shown here is derived from an EMBL/GenBank/DDBJ whole genome shotgun (WGS) entry which is preliminary data.</text>
</comment>
<name>A0A3N2BXW2_9MICO</name>
<dbReference type="GO" id="GO:0000166">
    <property type="term" value="F:nucleotide binding"/>
    <property type="evidence" value="ECO:0007669"/>
    <property type="project" value="InterPro"/>
</dbReference>
<dbReference type="SUPFAM" id="SSF55347">
    <property type="entry name" value="Glyceraldehyde-3-phosphate dehydrogenase-like, C-terminal domain"/>
    <property type="match status" value="1"/>
</dbReference>
<evidence type="ECO:0000256" key="1">
    <source>
        <dbReference type="ARBA" id="ARBA00023002"/>
    </source>
</evidence>
<feature type="domain" description="Gfo/Idh/MocA-like oxidoreductase N-terminal" evidence="3">
    <location>
        <begin position="6"/>
        <end position="119"/>
    </location>
</feature>
<evidence type="ECO:0000259" key="3">
    <source>
        <dbReference type="Pfam" id="PF01408"/>
    </source>
</evidence>
<sequence>MSGPVGIGVIGVGVISDTYLENLASFPDVEVLIVGDLLLDRAKSQAEKHGVPAWGSAEDVLAHPDVQVVVNLTIPAAHIEVSAAAIAAGKHVWTEKPLGLDRDGAAQLLRDASAKGLRVGSAPDTVLGPGFQTAKRAVAQGVIGEPMFASTTFQTIGPDVWHPSPAFLFAEGAGPLLDMGPYYFTGLVSLFGSVERVAALGRKKFEERVIATGPNAGTTFPVEVPTSLQVLTSFAAGQQASSLLSFDSALERHGVFEIHGTEGSLVIPDPNQFEGRTASVQARTSISDGAWGEQEWIEIEQEGVVVGRGLGLLDMVRAIAEDRPHVATGELGFHVLDVLLSARESVESGQFVDVSSSISAPVPAVPVDFDPFAKTL</sequence>
<reference evidence="5 6" key="1">
    <citation type="submission" date="2018-11" db="EMBL/GenBank/DDBJ databases">
        <title>Sequencing the genomes of 1000 actinobacteria strains.</title>
        <authorList>
            <person name="Klenk H.-P."/>
        </authorList>
    </citation>
    <scope>NUCLEOTIDE SEQUENCE [LARGE SCALE GENOMIC DNA]</scope>
    <source>
        <strain evidence="5 6">DSM 14012</strain>
    </source>
</reference>
<dbReference type="GO" id="GO:0016491">
    <property type="term" value="F:oxidoreductase activity"/>
    <property type="evidence" value="ECO:0007669"/>
    <property type="project" value="UniProtKB-KW"/>
</dbReference>
<dbReference type="SUPFAM" id="SSF51735">
    <property type="entry name" value="NAD(P)-binding Rossmann-fold domains"/>
    <property type="match status" value="1"/>
</dbReference>
<keyword evidence="1" id="KW-0560">Oxidoreductase</keyword>
<dbReference type="EMBL" id="RKHL01000001">
    <property type="protein sequence ID" value="ROR80063.1"/>
    <property type="molecule type" value="Genomic_DNA"/>
</dbReference>
<evidence type="ECO:0000256" key="2">
    <source>
        <dbReference type="ARBA" id="ARBA00023027"/>
    </source>
</evidence>
<proteinExistence type="predicted"/>
<dbReference type="InterPro" id="IPR000683">
    <property type="entry name" value="Gfo/Idh/MocA-like_OxRdtase_N"/>
</dbReference>
<organism evidence="5 6">
    <name type="scientific">Plantibacter flavus</name>
    <dbReference type="NCBI Taxonomy" id="150123"/>
    <lineage>
        <taxon>Bacteria</taxon>
        <taxon>Bacillati</taxon>
        <taxon>Actinomycetota</taxon>
        <taxon>Actinomycetes</taxon>
        <taxon>Micrococcales</taxon>
        <taxon>Microbacteriaceae</taxon>
        <taxon>Plantibacter</taxon>
    </lineage>
</organism>
<protein>
    <submittedName>
        <fullName evidence="5">Putative dehydrogenase</fullName>
    </submittedName>
</protein>
<keyword evidence="2" id="KW-0520">NAD</keyword>
<dbReference type="Pfam" id="PF22725">
    <property type="entry name" value="GFO_IDH_MocA_C3"/>
    <property type="match status" value="1"/>
</dbReference>
<evidence type="ECO:0000259" key="4">
    <source>
        <dbReference type="Pfam" id="PF22725"/>
    </source>
</evidence>
<dbReference type="PANTHER" id="PTHR43818">
    <property type="entry name" value="BCDNA.GH03377"/>
    <property type="match status" value="1"/>
</dbReference>
<dbReference type="InterPro" id="IPR036291">
    <property type="entry name" value="NAD(P)-bd_dom_sf"/>
</dbReference>
<dbReference type="InterPro" id="IPR050463">
    <property type="entry name" value="Gfo/Idh/MocA_oxidrdct_glycsds"/>
</dbReference>
<dbReference type="PANTHER" id="PTHR43818:SF11">
    <property type="entry name" value="BCDNA.GH03377"/>
    <property type="match status" value="1"/>
</dbReference>
<feature type="domain" description="GFO/IDH/MocA-like oxidoreductase" evidence="4">
    <location>
        <begin position="131"/>
        <end position="266"/>
    </location>
</feature>
<evidence type="ECO:0000313" key="6">
    <source>
        <dbReference type="Proteomes" id="UP000266915"/>
    </source>
</evidence>
<dbReference type="RefSeq" id="WP_085511634.1">
    <property type="nucleotide sequence ID" value="NZ_FXAP01000002.1"/>
</dbReference>
<dbReference type="InterPro" id="IPR055170">
    <property type="entry name" value="GFO_IDH_MocA-like_dom"/>
</dbReference>
<keyword evidence="6" id="KW-1185">Reference proteome</keyword>
<gene>
    <name evidence="5" type="ORF">EDD42_0096</name>
</gene>
<dbReference type="Gene3D" id="3.40.50.720">
    <property type="entry name" value="NAD(P)-binding Rossmann-like Domain"/>
    <property type="match status" value="1"/>
</dbReference>
<accession>A0A3N2BXW2</accession>
<evidence type="ECO:0000313" key="5">
    <source>
        <dbReference type="EMBL" id="ROR80063.1"/>
    </source>
</evidence>